<keyword evidence="3" id="KW-1185">Reference proteome</keyword>
<dbReference type="Proteomes" id="UP001519332">
    <property type="component" value="Unassembled WGS sequence"/>
</dbReference>
<feature type="transmembrane region" description="Helical" evidence="1">
    <location>
        <begin position="141"/>
        <end position="160"/>
    </location>
</feature>
<accession>A0ABS4U0P1</accession>
<keyword evidence="1" id="KW-0472">Membrane</keyword>
<sequence length="171" mass="18533">MTATLSPARPIGTKLAKNPRKGWLVMHIVSAGAWIGMDLVMAVLVFTAMWTSDPQTAALCYQALELFAVWPMLTAGVICLISGVVLGLGTKYGLVRYWWVAVKLMLNVVLCVLVLFALRSGVHEAAEYGRTMTGPAPGDMVFPPIVSTVSLLFATVISVFKPWGRVRKAKP</sequence>
<proteinExistence type="predicted"/>
<reference evidence="2 3" key="1">
    <citation type="submission" date="2021-03" db="EMBL/GenBank/DDBJ databases">
        <title>Sequencing the genomes of 1000 actinobacteria strains.</title>
        <authorList>
            <person name="Klenk H.-P."/>
        </authorList>
    </citation>
    <scope>NUCLEOTIDE SEQUENCE [LARGE SCALE GENOMIC DNA]</scope>
    <source>
        <strain evidence="2 3">DSM 46670</strain>
    </source>
</reference>
<keyword evidence="1" id="KW-0812">Transmembrane</keyword>
<feature type="transmembrane region" description="Helical" evidence="1">
    <location>
        <begin position="24"/>
        <end position="48"/>
    </location>
</feature>
<evidence type="ECO:0000313" key="2">
    <source>
        <dbReference type="EMBL" id="MBP2329799.1"/>
    </source>
</evidence>
<gene>
    <name evidence="2" type="ORF">JOF56_010184</name>
</gene>
<dbReference type="RefSeq" id="WP_209646500.1">
    <property type="nucleotide sequence ID" value="NZ_JAGINW010000001.1"/>
</dbReference>
<name>A0ABS4U0P1_9PSEU</name>
<organism evidence="2 3">
    <name type="scientific">Kibdelosporangium banguiense</name>
    <dbReference type="NCBI Taxonomy" id="1365924"/>
    <lineage>
        <taxon>Bacteria</taxon>
        <taxon>Bacillati</taxon>
        <taxon>Actinomycetota</taxon>
        <taxon>Actinomycetes</taxon>
        <taxon>Pseudonocardiales</taxon>
        <taxon>Pseudonocardiaceae</taxon>
        <taxon>Kibdelosporangium</taxon>
    </lineage>
</organism>
<evidence type="ECO:0000256" key="1">
    <source>
        <dbReference type="SAM" id="Phobius"/>
    </source>
</evidence>
<feature type="transmembrane region" description="Helical" evidence="1">
    <location>
        <begin position="68"/>
        <end position="88"/>
    </location>
</feature>
<feature type="transmembrane region" description="Helical" evidence="1">
    <location>
        <begin position="100"/>
        <end position="121"/>
    </location>
</feature>
<comment type="caution">
    <text evidence="2">The sequence shown here is derived from an EMBL/GenBank/DDBJ whole genome shotgun (WGS) entry which is preliminary data.</text>
</comment>
<dbReference type="EMBL" id="JAGINW010000001">
    <property type="protein sequence ID" value="MBP2329799.1"/>
    <property type="molecule type" value="Genomic_DNA"/>
</dbReference>
<protein>
    <submittedName>
        <fullName evidence="2">Membrane protein</fullName>
    </submittedName>
</protein>
<evidence type="ECO:0000313" key="3">
    <source>
        <dbReference type="Proteomes" id="UP001519332"/>
    </source>
</evidence>
<keyword evidence="1" id="KW-1133">Transmembrane helix</keyword>